<feature type="transmembrane region" description="Helical" evidence="8">
    <location>
        <begin position="170"/>
        <end position="191"/>
    </location>
</feature>
<evidence type="ECO:0000256" key="6">
    <source>
        <dbReference type="ARBA" id="ARBA00023136"/>
    </source>
</evidence>
<dbReference type="KEGG" id="snn:EWH46_08570"/>
<comment type="subcellular location">
    <subcellularLocation>
        <location evidence="1">Cell membrane</location>
        <topology evidence="1">Multi-pass membrane protein</topology>
    </subcellularLocation>
</comment>
<protein>
    <recommendedName>
        <fullName evidence="9">Acyltransferase 3 domain-containing protein</fullName>
    </recommendedName>
</protein>
<evidence type="ECO:0000256" key="8">
    <source>
        <dbReference type="SAM" id="Phobius"/>
    </source>
</evidence>
<evidence type="ECO:0000256" key="2">
    <source>
        <dbReference type="ARBA" id="ARBA00007400"/>
    </source>
</evidence>
<feature type="transmembrane region" description="Helical" evidence="8">
    <location>
        <begin position="284"/>
        <end position="307"/>
    </location>
</feature>
<dbReference type="OrthoDB" id="9811476at2"/>
<dbReference type="Proteomes" id="UP000323522">
    <property type="component" value="Chromosome"/>
</dbReference>
<evidence type="ECO:0000256" key="3">
    <source>
        <dbReference type="ARBA" id="ARBA00022475"/>
    </source>
</evidence>
<feature type="domain" description="Acyltransferase 3" evidence="9">
    <location>
        <begin position="33"/>
        <end position="330"/>
    </location>
</feature>
<dbReference type="InterPro" id="IPR002656">
    <property type="entry name" value="Acyl_transf_3_dom"/>
</dbReference>
<reference evidence="10 11" key="1">
    <citation type="submission" date="2019-02" db="EMBL/GenBank/DDBJ databases">
        <title>Complete Genome Sequence and Methylome Analysis of Sphaerotilus natans subsp. sulfidivorans D-507.</title>
        <authorList>
            <person name="Fomenkov A."/>
            <person name="Gridneva E."/>
            <person name="Smolyakov D."/>
            <person name="Dubinina G."/>
            <person name="Vincze T."/>
            <person name="Grabovich M."/>
            <person name="Roberts R.J."/>
        </authorList>
    </citation>
    <scope>NUCLEOTIDE SEQUENCE [LARGE SCALE GENOMIC DNA]</scope>
    <source>
        <strain evidence="10 11">D-507</strain>
    </source>
</reference>
<keyword evidence="6 8" id="KW-0472">Membrane</keyword>
<feature type="compositionally biased region" description="Polar residues" evidence="7">
    <location>
        <begin position="1"/>
        <end position="17"/>
    </location>
</feature>
<dbReference type="GO" id="GO:0009246">
    <property type="term" value="P:enterobacterial common antigen biosynthetic process"/>
    <property type="evidence" value="ECO:0007669"/>
    <property type="project" value="TreeGrafter"/>
</dbReference>
<evidence type="ECO:0000256" key="1">
    <source>
        <dbReference type="ARBA" id="ARBA00004651"/>
    </source>
</evidence>
<feature type="transmembrane region" description="Helical" evidence="8">
    <location>
        <begin position="251"/>
        <end position="272"/>
    </location>
</feature>
<feature type="transmembrane region" description="Helical" evidence="8">
    <location>
        <begin position="197"/>
        <end position="215"/>
    </location>
</feature>
<keyword evidence="3" id="KW-1003">Cell membrane</keyword>
<accession>A0A5C1PYE0</accession>
<feature type="transmembrane region" description="Helical" evidence="8">
    <location>
        <begin position="227"/>
        <end position="245"/>
    </location>
</feature>
<feature type="transmembrane region" description="Helical" evidence="8">
    <location>
        <begin position="145"/>
        <end position="163"/>
    </location>
</feature>
<gene>
    <name evidence="10" type="ORF">EWH46_08570</name>
</gene>
<dbReference type="GO" id="GO:0016413">
    <property type="term" value="F:O-acetyltransferase activity"/>
    <property type="evidence" value="ECO:0007669"/>
    <property type="project" value="TreeGrafter"/>
</dbReference>
<evidence type="ECO:0000256" key="4">
    <source>
        <dbReference type="ARBA" id="ARBA00022692"/>
    </source>
</evidence>
<evidence type="ECO:0000256" key="7">
    <source>
        <dbReference type="SAM" id="MobiDB-lite"/>
    </source>
</evidence>
<evidence type="ECO:0000313" key="11">
    <source>
        <dbReference type="Proteomes" id="UP000323522"/>
    </source>
</evidence>
<dbReference type="GO" id="GO:0005886">
    <property type="term" value="C:plasma membrane"/>
    <property type="evidence" value="ECO:0007669"/>
    <property type="project" value="UniProtKB-SubCell"/>
</dbReference>
<keyword evidence="5 8" id="KW-1133">Transmembrane helix</keyword>
<dbReference type="Pfam" id="PF01757">
    <property type="entry name" value="Acyl_transf_3"/>
    <property type="match status" value="1"/>
</dbReference>
<dbReference type="EMBL" id="CP035708">
    <property type="protein sequence ID" value="QEN00823.1"/>
    <property type="molecule type" value="Genomic_DNA"/>
</dbReference>
<evidence type="ECO:0000256" key="5">
    <source>
        <dbReference type="ARBA" id="ARBA00022989"/>
    </source>
</evidence>
<organism evidence="10 11">
    <name type="scientific">Sphaerotilus sulfidivorans</name>
    <dbReference type="NCBI Taxonomy" id="639200"/>
    <lineage>
        <taxon>Bacteria</taxon>
        <taxon>Pseudomonadati</taxon>
        <taxon>Pseudomonadota</taxon>
        <taxon>Betaproteobacteria</taxon>
        <taxon>Burkholderiales</taxon>
        <taxon>Sphaerotilaceae</taxon>
        <taxon>Sphaerotilus</taxon>
    </lineage>
</organism>
<keyword evidence="4 8" id="KW-0812">Transmembrane</keyword>
<name>A0A5C1PYE0_9BURK</name>
<sequence>MPGTSSPSGQATDQARQTHPAHRVPQVDPHRQDWVDIARGLCILAVVGYWATRSLHASDGTASWLGYLSAAMQPFRMPDFFLLSGLFMAQVIRRRWPHFLDRRVLHHLYFLLLWAPILVIGQWLLGQHRPQDMTDALAQLLLALWKPPAMLWFLLMLPIYALASRLLQAVSPWVVGLAATLMHLFPLHTGIPVLDWFGMYFVFFHAGHVLAPFFMALAARSQDQPRWALRMLALWLPAHLVLMLYKPAPWPLVQFMLGMVGIAAVVMVSALLSGRAPGRWLQGAGRGSLAIYLGFWLPMQALAPLLADLGLPLAWRALLLPAGAIIAALALNRLALRHGAAWLYRRPTRVRLPVDAGDRRVAT</sequence>
<evidence type="ECO:0000313" key="10">
    <source>
        <dbReference type="EMBL" id="QEN00823.1"/>
    </source>
</evidence>
<dbReference type="PANTHER" id="PTHR40074:SF4">
    <property type="entry name" value="INNER MEMBRANE PROTEIN YCFT"/>
    <property type="match status" value="1"/>
</dbReference>
<dbReference type="AlphaFoldDB" id="A0A5C1PYE0"/>
<comment type="similarity">
    <text evidence="2">Belongs to the acyltransferase 3 family.</text>
</comment>
<dbReference type="PANTHER" id="PTHR40074">
    <property type="entry name" value="O-ACETYLTRANSFERASE WECH"/>
    <property type="match status" value="1"/>
</dbReference>
<proteinExistence type="inferred from homology"/>
<feature type="transmembrane region" description="Helical" evidence="8">
    <location>
        <begin position="313"/>
        <end position="336"/>
    </location>
</feature>
<feature type="transmembrane region" description="Helical" evidence="8">
    <location>
        <begin position="104"/>
        <end position="125"/>
    </location>
</feature>
<feature type="region of interest" description="Disordered" evidence="7">
    <location>
        <begin position="1"/>
        <end position="26"/>
    </location>
</feature>
<evidence type="ECO:0000259" key="9">
    <source>
        <dbReference type="Pfam" id="PF01757"/>
    </source>
</evidence>